<protein>
    <submittedName>
        <fullName evidence="1">Uncharacterized protein</fullName>
    </submittedName>
</protein>
<dbReference type="EMBL" id="KZ772741">
    <property type="protein sequence ID" value="PTQ35725.1"/>
    <property type="molecule type" value="Genomic_DNA"/>
</dbReference>
<organism evidence="1 2">
    <name type="scientific">Marchantia polymorpha</name>
    <name type="common">Common liverwort</name>
    <name type="synonym">Marchantia aquatica</name>
    <dbReference type="NCBI Taxonomy" id="3197"/>
    <lineage>
        <taxon>Eukaryota</taxon>
        <taxon>Viridiplantae</taxon>
        <taxon>Streptophyta</taxon>
        <taxon>Embryophyta</taxon>
        <taxon>Marchantiophyta</taxon>
        <taxon>Marchantiopsida</taxon>
        <taxon>Marchantiidae</taxon>
        <taxon>Marchantiales</taxon>
        <taxon>Marchantiaceae</taxon>
        <taxon>Marchantia</taxon>
    </lineage>
</organism>
<evidence type="ECO:0000313" key="2">
    <source>
        <dbReference type="Proteomes" id="UP000244005"/>
    </source>
</evidence>
<dbReference type="Gramene" id="Mp2g24140.1">
    <property type="protein sequence ID" value="Mp2g24140.1.cds"/>
    <property type="gene ID" value="Mp2g24140"/>
</dbReference>
<gene>
    <name evidence="1" type="ORF">MARPO_0069s0063</name>
</gene>
<accession>A0A2R6WPE5</accession>
<sequence length="163" mass="18152">MTLPNAENFFECLSPSRREAESGGVVVMAVRSMRWILSGSVIWKCNDTLTCGDSHCSYDTFLSECSHVFKEVIFVPTWSKETISSFFFLTSVIIRCSLLCFKEETGSFLSSFLSNAFTLLDSIAIKFLAFGFEQLQGVELLTNFQDQVGGLSVADSECSSRKL</sequence>
<evidence type="ECO:0000313" key="1">
    <source>
        <dbReference type="EMBL" id="PTQ35725.1"/>
    </source>
</evidence>
<keyword evidence="2" id="KW-1185">Reference proteome</keyword>
<dbReference type="Proteomes" id="UP000244005">
    <property type="component" value="Unassembled WGS sequence"/>
</dbReference>
<reference evidence="2" key="1">
    <citation type="journal article" date="2017" name="Cell">
        <title>Insights into land plant evolution garnered from the Marchantia polymorpha genome.</title>
        <authorList>
            <person name="Bowman J.L."/>
            <person name="Kohchi T."/>
            <person name="Yamato K.T."/>
            <person name="Jenkins J."/>
            <person name="Shu S."/>
            <person name="Ishizaki K."/>
            <person name="Yamaoka S."/>
            <person name="Nishihama R."/>
            <person name="Nakamura Y."/>
            <person name="Berger F."/>
            <person name="Adam C."/>
            <person name="Aki S.S."/>
            <person name="Althoff F."/>
            <person name="Araki T."/>
            <person name="Arteaga-Vazquez M.A."/>
            <person name="Balasubrmanian S."/>
            <person name="Barry K."/>
            <person name="Bauer D."/>
            <person name="Boehm C.R."/>
            <person name="Briginshaw L."/>
            <person name="Caballero-Perez J."/>
            <person name="Catarino B."/>
            <person name="Chen F."/>
            <person name="Chiyoda S."/>
            <person name="Chovatia M."/>
            <person name="Davies K.M."/>
            <person name="Delmans M."/>
            <person name="Demura T."/>
            <person name="Dierschke T."/>
            <person name="Dolan L."/>
            <person name="Dorantes-Acosta A.E."/>
            <person name="Eklund D.M."/>
            <person name="Florent S.N."/>
            <person name="Flores-Sandoval E."/>
            <person name="Fujiyama A."/>
            <person name="Fukuzawa H."/>
            <person name="Galik B."/>
            <person name="Grimanelli D."/>
            <person name="Grimwood J."/>
            <person name="Grossniklaus U."/>
            <person name="Hamada T."/>
            <person name="Haseloff J."/>
            <person name="Hetherington A.J."/>
            <person name="Higo A."/>
            <person name="Hirakawa Y."/>
            <person name="Hundley H.N."/>
            <person name="Ikeda Y."/>
            <person name="Inoue K."/>
            <person name="Inoue S.I."/>
            <person name="Ishida S."/>
            <person name="Jia Q."/>
            <person name="Kakita M."/>
            <person name="Kanazawa T."/>
            <person name="Kawai Y."/>
            <person name="Kawashima T."/>
            <person name="Kennedy M."/>
            <person name="Kinose K."/>
            <person name="Kinoshita T."/>
            <person name="Kohara Y."/>
            <person name="Koide E."/>
            <person name="Komatsu K."/>
            <person name="Kopischke S."/>
            <person name="Kubo M."/>
            <person name="Kyozuka J."/>
            <person name="Lagercrantz U."/>
            <person name="Lin S.S."/>
            <person name="Lindquist E."/>
            <person name="Lipzen A.M."/>
            <person name="Lu C.W."/>
            <person name="De Luna E."/>
            <person name="Martienssen R.A."/>
            <person name="Minamino N."/>
            <person name="Mizutani M."/>
            <person name="Mizutani M."/>
            <person name="Mochizuki N."/>
            <person name="Monte I."/>
            <person name="Mosher R."/>
            <person name="Nagasaki H."/>
            <person name="Nakagami H."/>
            <person name="Naramoto S."/>
            <person name="Nishitani K."/>
            <person name="Ohtani M."/>
            <person name="Okamoto T."/>
            <person name="Okumura M."/>
            <person name="Phillips J."/>
            <person name="Pollak B."/>
            <person name="Reinders A."/>
            <person name="Rovekamp M."/>
            <person name="Sano R."/>
            <person name="Sawa S."/>
            <person name="Schmid M.W."/>
            <person name="Shirakawa M."/>
            <person name="Solano R."/>
            <person name="Spunde A."/>
            <person name="Suetsugu N."/>
            <person name="Sugano S."/>
            <person name="Sugiyama A."/>
            <person name="Sun R."/>
            <person name="Suzuki Y."/>
            <person name="Takenaka M."/>
            <person name="Takezawa D."/>
            <person name="Tomogane H."/>
            <person name="Tsuzuki M."/>
            <person name="Ueda T."/>
            <person name="Umeda M."/>
            <person name="Ward J.M."/>
            <person name="Watanabe Y."/>
            <person name="Yazaki K."/>
            <person name="Yokoyama R."/>
            <person name="Yoshitake Y."/>
            <person name="Yotsui I."/>
            <person name="Zachgo S."/>
            <person name="Schmutz J."/>
        </authorList>
    </citation>
    <scope>NUCLEOTIDE SEQUENCE [LARGE SCALE GENOMIC DNA]</scope>
    <source>
        <strain evidence="2">Tak-1</strain>
    </source>
</reference>
<dbReference type="AlphaFoldDB" id="A0A2R6WPE5"/>
<proteinExistence type="predicted"/>
<name>A0A2R6WPE5_MARPO</name>